<protein>
    <submittedName>
        <fullName evidence="1">Uncharacterized protein</fullName>
    </submittedName>
</protein>
<dbReference type="Proteomes" id="UP001529510">
    <property type="component" value="Unassembled WGS sequence"/>
</dbReference>
<dbReference type="EMBL" id="JAMKFB020000005">
    <property type="protein sequence ID" value="KAL0194130.1"/>
    <property type="molecule type" value="Genomic_DNA"/>
</dbReference>
<dbReference type="AlphaFoldDB" id="A0ABD0R6H2"/>
<evidence type="ECO:0000313" key="2">
    <source>
        <dbReference type="Proteomes" id="UP001529510"/>
    </source>
</evidence>
<evidence type="ECO:0000313" key="1">
    <source>
        <dbReference type="EMBL" id="KAL0194130.1"/>
    </source>
</evidence>
<feature type="non-terminal residue" evidence="1">
    <location>
        <position position="52"/>
    </location>
</feature>
<reference evidence="1 2" key="1">
    <citation type="submission" date="2024-05" db="EMBL/GenBank/DDBJ databases">
        <title>Genome sequencing and assembly of Indian major carp, Cirrhinus mrigala (Hamilton, 1822).</title>
        <authorList>
            <person name="Mohindra V."/>
            <person name="Chowdhury L.M."/>
            <person name="Lal K."/>
            <person name="Jena J.K."/>
        </authorList>
    </citation>
    <scope>NUCLEOTIDE SEQUENCE [LARGE SCALE GENOMIC DNA]</scope>
    <source>
        <strain evidence="1">CM1030</strain>
        <tissue evidence="1">Blood</tissue>
    </source>
</reference>
<accession>A0ABD0R6H2</accession>
<sequence>SPTQMKESFSLCERDLVSGSLAMATAPTVVYTKKSGSADMTSNLSFKPKNDS</sequence>
<comment type="caution">
    <text evidence="1">The sequence shown here is derived from an EMBL/GenBank/DDBJ whole genome shotgun (WGS) entry which is preliminary data.</text>
</comment>
<proteinExistence type="predicted"/>
<feature type="non-terminal residue" evidence="1">
    <location>
        <position position="1"/>
    </location>
</feature>
<name>A0ABD0R6H2_CIRMR</name>
<gene>
    <name evidence="1" type="ORF">M9458_012426</name>
</gene>
<organism evidence="1 2">
    <name type="scientific">Cirrhinus mrigala</name>
    <name type="common">Mrigala</name>
    <dbReference type="NCBI Taxonomy" id="683832"/>
    <lineage>
        <taxon>Eukaryota</taxon>
        <taxon>Metazoa</taxon>
        <taxon>Chordata</taxon>
        <taxon>Craniata</taxon>
        <taxon>Vertebrata</taxon>
        <taxon>Euteleostomi</taxon>
        <taxon>Actinopterygii</taxon>
        <taxon>Neopterygii</taxon>
        <taxon>Teleostei</taxon>
        <taxon>Ostariophysi</taxon>
        <taxon>Cypriniformes</taxon>
        <taxon>Cyprinidae</taxon>
        <taxon>Labeoninae</taxon>
        <taxon>Labeonini</taxon>
        <taxon>Cirrhinus</taxon>
    </lineage>
</organism>
<keyword evidence="2" id="KW-1185">Reference proteome</keyword>